<dbReference type="PANTHER" id="PTHR48048">
    <property type="entry name" value="GLYCOSYLTRANSFERASE"/>
    <property type="match status" value="1"/>
</dbReference>
<feature type="compositionally biased region" description="Gly residues" evidence="3">
    <location>
        <begin position="100"/>
        <end position="119"/>
    </location>
</feature>
<organism evidence="4 5">
    <name type="scientific">Centaurea solstitialis</name>
    <name type="common">yellow star-thistle</name>
    <dbReference type="NCBI Taxonomy" id="347529"/>
    <lineage>
        <taxon>Eukaryota</taxon>
        <taxon>Viridiplantae</taxon>
        <taxon>Streptophyta</taxon>
        <taxon>Embryophyta</taxon>
        <taxon>Tracheophyta</taxon>
        <taxon>Spermatophyta</taxon>
        <taxon>Magnoliopsida</taxon>
        <taxon>eudicotyledons</taxon>
        <taxon>Gunneridae</taxon>
        <taxon>Pentapetalae</taxon>
        <taxon>asterids</taxon>
        <taxon>campanulids</taxon>
        <taxon>Asterales</taxon>
        <taxon>Asteraceae</taxon>
        <taxon>Carduoideae</taxon>
        <taxon>Cardueae</taxon>
        <taxon>Centaureinae</taxon>
        <taxon>Centaurea</taxon>
    </lineage>
</organism>
<keyword evidence="2" id="KW-0328">Glycosyltransferase</keyword>
<comment type="similarity">
    <text evidence="1">Belongs to the UDP-glycosyltransferase family.</text>
</comment>
<comment type="caution">
    <text evidence="4">The sequence shown here is derived from an EMBL/GenBank/DDBJ whole genome shotgun (WGS) entry which is preliminary data.</text>
</comment>
<dbReference type="EMBL" id="JARYMX010000006">
    <property type="protein sequence ID" value="KAJ9545870.1"/>
    <property type="molecule type" value="Genomic_DNA"/>
</dbReference>
<evidence type="ECO:0000313" key="5">
    <source>
        <dbReference type="Proteomes" id="UP001172457"/>
    </source>
</evidence>
<dbReference type="PANTHER" id="PTHR48048:SF30">
    <property type="entry name" value="GLYCOSYLTRANSFERASE"/>
    <property type="match status" value="1"/>
</dbReference>
<feature type="region of interest" description="Disordered" evidence="3">
    <location>
        <begin position="341"/>
        <end position="365"/>
    </location>
</feature>
<keyword evidence="2" id="KW-0808">Transferase</keyword>
<dbReference type="SUPFAM" id="SSF53756">
    <property type="entry name" value="UDP-Glycosyltransferase/glycogen phosphorylase"/>
    <property type="match status" value="2"/>
</dbReference>
<feature type="region of interest" description="Disordered" evidence="3">
    <location>
        <begin position="97"/>
        <end position="126"/>
    </location>
</feature>
<gene>
    <name evidence="4" type="ORF">OSB04_025577</name>
</gene>
<dbReference type="Gene3D" id="3.40.50.2000">
    <property type="entry name" value="Glycogen Phosphorylase B"/>
    <property type="match status" value="2"/>
</dbReference>
<keyword evidence="5" id="KW-1185">Reference proteome</keyword>
<evidence type="ECO:0000313" key="4">
    <source>
        <dbReference type="EMBL" id="KAJ9545870.1"/>
    </source>
</evidence>
<sequence length="424" mass="46857">MYGWQPGRRNERVHIFKTSGERFMKRRKIEDVAEATCTVIRNGHCGCAKYVDDEDGDFGDGSEGAVDVFGATTHDVEDDGFHGEILVGRDIGEVVEGDGGEGGGDAADVGGGGAGVEGSGEGEHDDGVGRAVVTVRPIFFRVCRWGWFFARVLEVARFAIELKCCLSMFREFELGFKRSVETNCYRLLWVVRSPSSNNKSDRFFPPSELDLDSLLPEGFMDWTRDRGMVVKSLHSLFDDVYLSDWCTYMKTLFHSPGMPPIPPSVLPRQEPRVIKAITDGLCLPDQPTPSLYTIGSLVIIGADGDGSHDLGLFSSDQLKEIATRLDKSGKRFLWVVRSPPSENKSGRFQPPSEPDLDSLLPEDTRHRDGGERWALQVAVLNKELVGGFRPGSLKVLQVYVEAPGTPPIYCLDMPMTLNDRSKDS</sequence>
<protein>
    <submittedName>
        <fullName evidence="4">Uncharacterized protein</fullName>
    </submittedName>
</protein>
<name>A0AA38WBF0_9ASTR</name>
<dbReference type="GO" id="GO:0035251">
    <property type="term" value="F:UDP-glucosyltransferase activity"/>
    <property type="evidence" value="ECO:0007669"/>
    <property type="project" value="InterPro"/>
</dbReference>
<proteinExistence type="inferred from homology"/>
<reference evidence="4" key="1">
    <citation type="submission" date="2023-03" db="EMBL/GenBank/DDBJ databases">
        <title>Chromosome-scale reference genome and RAD-based genetic map of yellow starthistle (Centaurea solstitialis) reveal putative structural variation and QTLs associated with invader traits.</title>
        <authorList>
            <person name="Reatini B."/>
            <person name="Cang F.A."/>
            <person name="Jiang Q."/>
            <person name="Mckibben M.T.W."/>
            <person name="Barker M.S."/>
            <person name="Rieseberg L.H."/>
            <person name="Dlugosch K.M."/>
        </authorList>
    </citation>
    <scope>NUCLEOTIDE SEQUENCE</scope>
    <source>
        <strain evidence="4">CAN-66</strain>
        <tissue evidence="4">Leaf</tissue>
    </source>
</reference>
<dbReference type="Proteomes" id="UP001172457">
    <property type="component" value="Chromosome 6"/>
</dbReference>
<dbReference type="AlphaFoldDB" id="A0AA38WBF0"/>
<accession>A0AA38WBF0</accession>
<evidence type="ECO:0000256" key="1">
    <source>
        <dbReference type="ARBA" id="ARBA00009995"/>
    </source>
</evidence>
<evidence type="ECO:0000256" key="2">
    <source>
        <dbReference type="ARBA" id="ARBA00022676"/>
    </source>
</evidence>
<dbReference type="InterPro" id="IPR050481">
    <property type="entry name" value="UDP-glycosyltransf_plant"/>
</dbReference>
<evidence type="ECO:0000256" key="3">
    <source>
        <dbReference type="SAM" id="MobiDB-lite"/>
    </source>
</evidence>